<dbReference type="InterPro" id="IPR025846">
    <property type="entry name" value="TBL_N"/>
</dbReference>
<keyword evidence="3" id="KW-0812">Transmembrane</keyword>
<evidence type="ECO:0000313" key="11">
    <source>
        <dbReference type="Proteomes" id="UP000824469"/>
    </source>
</evidence>
<dbReference type="PANTHER" id="PTHR32285">
    <property type="entry name" value="PROTEIN TRICHOME BIREFRINGENCE-LIKE 9-RELATED"/>
    <property type="match status" value="1"/>
</dbReference>
<dbReference type="Pfam" id="PF13839">
    <property type="entry name" value="PC-Esterase"/>
    <property type="match status" value="1"/>
</dbReference>
<protein>
    <recommendedName>
        <fullName evidence="12">Trichome birefringence-like N-terminal domain-containing protein</fullName>
    </recommendedName>
</protein>
<dbReference type="GO" id="GO:0016020">
    <property type="term" value="C:membrane"/>
    <property type="evidence" value="ECO:0007669"/>
    <property type="project" value="UniProtKB-SubCell"/>
</dbReference>
<evidence type="ECO:0000256" key="6">
    <source>
        <dbReference type="ARBA" id="ARBA00023136"/>
    </source>
</evidence>
<feature type="domain" description="Trichome birefringence-like C-terminal" evidence="8">
    <location>
        <begin position="247"/>
        <end position="530"/>
    </location>
</feature>
<reference evidence="10 11" key="1">
    <citation type="journal article" date="2021" name="Nat. Plants">
        <title>The Taxus genome provides insights into paclitaxel biosynthesis.</title>
        <authorList>
            <person name="Xiong X."/>
            <person name="Gou J."/>
            <person name="Liao Q."/>
            <person name="Li Y."/>
            <person name="Zhou Q."/>
            <person name="Bi G."/>
            <person name="Li C."/>
            <person name="Du R."/>
            <person name="Wang X."/>
            <person name="Sun T."/>
            <person name="Guo L."/>
            <person name="Liang H."/>
            <person name="Lu P."/>
            <person name="Wu Y."/>
            <person name="Zhang Z."/>
            <person name="Ro D.K."/>
            <person name="Shang Y."/>
            <person name="Huang S."/>
            <person name="Yan J."/>
        </authorList>
    </citation>
    <scope>NUCLEOTIDE SEQUENCE [LARGE SCALE GENOMIC DNA]</scope>
    <source>
        <strain evidence="10">Ta-2019</strain>
    </source>
</reference>
<evidence type="ECO:0000259" key="8">
    <source>
        <dbReference type="Pfam" id="PF13839"/>
    </source>
</evidence>
<feature type="compositionally biased region" description="Low complexity" evidence="7">
    <location>
        <begin position="139"/>
        <end position="150"/>
    </location>
</feature>
<evidence type="ECO:0000256" key="5">
    <source>
        <dbReference type="ARBA" id="ARBA00022989"/>
    </source>
</evidence>
<organism evidence="10 11">
    <name type="scientific">Taxus chinensis</name>
    <name type="common">Chinese yew</name>
    <name type="synonym">Taxus wallichiana var. chinensis</name>
    <dbReference type="NCBI Taxonomy" id="29808"/>
    <lineage>
        <taxon>Eukaryota</taxon>
        <taxon>Viridiplantae</taxon>
        <taxon>Streptophyta</taxon>
        <taxon>Embryophyta</taxon>
        <taxon>Tracheophyta</taxon>
        <taxon>Spermatophyta</taxon>
        <taxon>Pinopsida</taxon>
        <taxon>Pinidae</taxon>
        <taxon>Conifers II</taxon>
        <taxon>Cupressales</taxon>
        <taxon>Taxaceae</taxon>
        <taxon>Taxus</taxon>
    </lineage>
</organism>
<comment type="similarity">
    <text evidence="2">Belongs to the PC-esterase family. TBL subfamily.</text>
</comment>
<dbReference type="Proteomes" id="UP000824469">
    <property type="component" value="Unassembled WGS sequence"/>
</dbReference>
<keyword evidence="11" id="KW-1185">Reference proteome</keyword>
<sequence length="541" mass="61923">MASLRKTKNQVTFSGLIALVFLLFTGLCIVNKRAMNPNPLIHKQLWLGLPIFSSMFGNPEKKTIGLNSSLVPSGSINDASTTINIVDNNVIVEGEGLEKDRPSKFPSDTPGSQTSVISAENDEREGHLDTEEDAPFFRNSSLVLSNSGGSPTMAEKPGENPQLKVPKEEEEGSSRPRNAVGTYKSKMAENEKNMCNIYSGRWVKDISYPLYESSSCPYVDEAFNCQDNGRSDMEYQKWRWQANDCELPRFNATDFLERLRGKRLMLVGDSMNRNQFESLLCLLREGLSNKSRMFETHGYRITKGRGYYIFKFMDYNCTVEFCRSHFLVREGRIVRPTGKTRPTLMIDRIDKTAPRWKRANILVFNTGHWWAHGKTAKGKDYYQEGDEVYGRLDVLTAFRRALMTWGKWIDENLNTAKTHVFYRGYSPAHFRGGQWNSGGKCTGETQPIFNETYHDSYPVKMQIVEDVIHQMRTPVTILNITRLSEFRKDGHPSVYGKHLTELGEKRTRYQDCSHWCLPGVPDAWNELIYSSLVMEKRGNHN</sequence>
<dbReference type="OMA" id="GSCNKES"/>
<dbReference type="Pfam" id="PF14416">
    <property type="entry name" value="PMR5N"/>
    <property type="match status" value="1"/>
</dbReference>
<feature type="domain" description="Trichome birefringence-like N-terminal" evidence="9">
    <location>
        <begin position="194"/>
        <end position="246"/>
    </location>
</feature>
<evidence type="ECO:0000256" key="3">
    <source>
        <dbReference type="ARBA" id="ARBA00022692"/>
    </source>
</evidence>
<keyword evidence="4" id="KW-0735">Signal-anchor</keyword>
<proteinExistence type="inferred from homology"/>
<dbReference type="GO" id="GO:0005794">
    <property type="term" value="C:Golgi apparatus"/>
    <property type="evidence" value="ECO:0007669"/>
    <property type="project" value="TreeGrafter"/>
</dbReference>
<dbReference type="InterPro" id="IPR029962">
    <property type="entry name" value="TBL"/>
</dbReference>
<comment type="caution">
    <text evidence="10">The sequence shown here is derived from an EMBL/GenBank/DDBJ whole genome shotgun (WGS) entry which is preliminary data.</text>
</comment>
<dbReference type="GO" id="GO:0016413">
    <property type="term" value="F:O-acetyltransferase activity"/>
    <property type="evidence" value="ECO:0007669"/>
    <property type="project" value="InterPro"/>
</dbReference>
<evidence type="ECO:0000256" key="2">
    <source>
        <dbReference type="ARBA" id="ARBA00007727"/>
    </source>
</evidence>
<dbReference type="PANTHER" id="PTHR32285:SF8">
    <property type="entry name" value="PROTEIN TRICHOME BIREFRINGENCE-LIKE 5"/>
    <property type="match status" value="1"/>
</dbReference>
<dbReference type="EMBL" id="JAHRHJ020000008">
    <property type="protein sequence ID" value="KAH9304709.1"/>
    <property type="molecule type" value="Genomic_DNA"/>
</dbReference>
<evidence type="ECO:0000259" key="9">
    <source>
        <dbReference type="Pfam" id="PF14416"/>
    </source>
</evidence>
<accession>A0AA38CWQ7</accession>
<evidence type="ECO:0000313" key="10">
    <source>
        <dbReference type="EMBL" id="KAH9304709.1"/>
    </source>
</evidence>
<comment type="subcellular location">
    <subcellularLocation>
        <location evidence="1">Membrane</location>
        <topology evidence="1">Single-pass membrane protein</topology>
    </subcellularLocation>
</comment>
<evidence type="ECO:0000256" key="7">
    <source>
        <dbReference type="SAM" id="MobiDB-lite"/>
    </source>
</evidence>
<evidence type="ECO:0008006" key="12">
    <source>
        <dbReference type="Google" id="ProtNLM"/>
    </source>
</evidence>
<feature type="compositionally biased region" description="Polar residues" evidence="7">
    <location>
        <begin position="109"/>
        <end position="118"/>
    </location>
</feature>
<evidence type="ECO:0000256" key="4">
    <source>
        <dbReference type="ARBA" id="ARBA00022968"/>
    </source>
</evidence>
<keyword evidence="5" id="KW-1133">Transmembrane helix</keyword>
<feature type="region of interest" description="Disordered" evidence="7">
    <location>
        <begin position="96"/>
        <end position="180"/>
    </location>
</feature>
<keyword evidence="6" id="KW-0472">Membrane</keyword>
<dbReference type="InterPro" id="IPR026057">
    <property type="entry name" value="TBL_C"/>
</dbReference>
<dbReference type="AlphaFoldDB" id="A0AA38CWQ7"/>
<name>A0AA38CWQ7_TAXCH</name>
<evidence type="ECO:0000256" key="1">
    <source>
        <dbReference type="ARBA" id="ARBA00004167"/>
    </source>
</evidence>
<gene>
    <name evidence="10" type="ORF">KI387_009113</name>
</gene>